<feature type="domain" description="Plasmid pRiA4b Orf3-like" evidence="1">
    <location>
        <begin position="30"/>
        <end position="206"/>
    </location>
</feature>
<sequence length="224" mass="26124">MASQFEKNFEAQGYRLNYLRFPDSGSKHHVLQFLVEMKGITPKIWRRIQVPANYNFWDLHVAIQDAMGWKDCHLHHFEIKGKGKRKAVRIGIPDFSGFGELPEVFPGWEILTTTYFNDLGVQATYEYDYGDGWIHTVMLEGYLYCNPMTKYPICLEGERACPPEDCGGIHGYENVLSVLTNPDHDEYDEMKAWVGEGWSPETFNPSEVNFDNPYKRWQYAFQDE</sequence>
<dbReference type="InterPro" id="IPR012912">
    <property type="entry name" value="Plasmid_pRiA4b_Orf3-like"/>
</dbReference>
<dbReference type="Pfam" id="PF07929">
    <property type="entry name" value="PRiA4_ORF3"/>
    <property type="match status" value="1"/>
</dbReference>
<reference evidence="2 3" key="1">
    <citation type="submission" date="2018-04" db="EMBL/GenBank/DDBJ databases">
        <title>Genomic Encyclopedia of Archaeal and Bacterial Type Strains, Phase II (KMG-II): from individual species to whole genera.</title>
        <authorList>
            <person name="Goeker M."/>
        </authorList>
    </citation>
    <scope>NUCLEOTIDE SEQUENCE [LARGE SCALE GENOMIC DNA]</scope>
    <source>
        <strain evidence="2 3">DSM 28823</strain>
    </source>
</reference>
<accession>A0A2T5C5C4</accession>
<evidence type="ECO:0000313" key="2">
    <source>
        <dbReference type="EMBL" id="PTN10101.1"/>
    </source>
</evidence>
<dbReference type="SUPFAM" id="SSF159941">
    <property type="entry name" value="MM3350-like"/>
    <property type="match status" value="1"/>
</dbReference>
<comment type="caution">
    <text evidence="2">The sequence shown here is derived from an EMBL/GenBank/DDBJ whole genome shotgun (WGS) entry which is preliminary data.</text>
</comment>
<keyword evidence="3" id="KW-1185">Reference proteome</keyword>
<dbReference type="PANTHER" id="PTHR41878">
    <property type="entry name" value="LEXA REPRESSOR-RELATED"/>
    <property type="match status" value="1"/>
</dbReference>
<gene>
    <name evidence="2" type="ORF">C8N47_10286</name>
</gene>
<proteinExistence type="predicted"/>
<dbReference type="OrthoDB" id="9801392at2"/>
<evidence type="ECO:0000313" key="3">
    <source>
        <dbReference type="Proteomes" id="UP000243525"/>
    </source>
</evidence>
<organism evidence="2 3">
    <name type="scientific">Mangrovibacterium marinum</name>
    <dbReference type="NCBI Taxonomy" id="1639118"/>
    <lineage>
        <taxon>Bacteria</taxon>
        <taxon>Pseudomonadati</taxon>
        <taxon>Bacteroidota</taxon>
        <taxon>Bacteroidia</taxon>
        <taxon>Marinilabiliales</taxon>
        <taxon>Prolixibacteraceae</taxon>
        <taxon>Mangrovibacterium</taxon>
    </lineage>
</organism>
<dbReference type="Proteomes" id="UP000243525">
    <property type="component" value="Unassembled WGS sequence"/>
</dbReference>
<evidence type="ECO:0000259" key="1">
    <source>
        <dbReference type="Pfam" id="PF07929"/>
    </source>
</evidence>
<dbReference type="EMBL" id="QAAD01000002">
    <property type="protein sequence ID" value="PTN10101.1"/>
    <property type="molecule type" value="Genomic_DNA"/>
</dbReference>
<dbReference type="InterPro" id="IPR024047">
    <property type="entry name" value="MM3350-like_sf"/>
</dbReference>
<dbReference type="Gene3D" id="3.10.290.30">
    <property type="entry name" value="MM3350-like"/>
    <property type="match status" value="1"/>
</dbReference>
<dbReference type="PANTHER" id="PTHR41878:SF1">
    <property type="entry name" value="TNPR PROTEIN"/>
    <property type="match status" value="1"/>
</dbReference>
<dbReference type="AlphaFoldDB" id="A0A2T5C5C4"/>
<protein>
    <submittedName>
        <fullName evidence="2">PRiA4b ORF-3-like protein</fullName>
    </submittedName>
</protein>
<dbReference type="RefSeq" id="WP_107820892.1">
    <property type="nucleotide sequence ID" value="NZ_OY782574.1"/>
</dbReference>
<name>A0A2T5C5C4_9BACT</name>